<sequence length="123" mass="13766">MDEWMTGVWRVFDGCLTNTDGRLVALLVKPSGESRVLVEAIDAQAQSDTLPWNVTRGADLPACRNPSEFGRNPLPPLSKCKRTSDGGGVENGRADEKEEKTVLWTYWRQMDSKMSSKTGTKWF</sequence>
<dbReference type="EMBL" id="AEMG01000018">
    <property type="protein sequence ID" value="EFW91010.1"/>
    <property type="molecule type" value="Genomic_DNA"/>
</dbReference>
<name>E7QWB4_HALPU</name>
<gene>
    <name evidence="2" type="ORF">ZOD2009_15511</name>
</gene>
<proteinExistence type="predicted"/>
<reference evidence="2 3" key="1">
    <citation type="journal article" date="2014" name="ISME J.">
        <title>Trehalose/2-sulfotrehalose biosynthesis and glycine-betaine uptake are widely spread mechanisms for osmoadaptation in the Halobacteriales.</title>
        <authorList>
            <person name="Youssef N.H."/>
            <person name="Savage-Ashlock K.N."/>
            <person name="McCully A.L."/>
            <person name="Luedtke B."/>
            <person name="Shaw E.I."/>
            <person name="Hoff W.D."/>
            <person name="Elshahed M.S."/>
        </authorList>
    </citation>
    <scope>NUCLEOTIDE SEQUENCE [LARGE SCALE GENOMIC DNA]</scope>
    <source>
        <strain evidence="2 3">DX253</strain>
    </source>
</reference>
<dbReference type="Proteomes" id="UP000003751">
    <property type="component" value="Unassembled WGS sequence"/>
</dbReference>
<accession>E7QWB4</accession>
<evidence type="ECO:0000313" key="2">
    <source>
        <dbReference type="EMBL" id="EFW91010.1"/>
    </source>
</evidence>
<protein>
    <submittedName>
        <fullName evidence="2">Uncharacterized protein</fullName>
    </submittedName>
</protein>
<evidence type="ECO:0000256" key="1">
    <source>
        <dbReference type="SAM" id="MobiDB-lite"/>
    </source>
</evidence>
<feature type="region of interest" description="Disordered" evidence="1">
    <location>
        <begin position="64"/>
        <end position="95"/>
    </location>
</feature>
<organism evidence="2 3">
    <name type="scientific">Haladaptatus paucihalophilus DX253</name>
    <dbReference type="NCBI Taxonomy" id="797209"/>
    <lineage>
        <taxon>Archaea</taxon>
        <taxon>Methanobacteriati</taxon>
        <taxon>Methanobacteriota</taxon>
        <taxon>Stenosarchaea group</taxon>
        <taxon>Halobacteria</taxon>
        <taxon>Halobacteriales</taxon>
        <taxon>Haladaptataceae</taxon>
        <taxon>Haladaptatus</taxon>
    </lineage>
</organism>
<dbReference type="AlphaFoldDB" id="E7QWB4"/>
<evidence type="ECO:0000313" key="3">
    <source>
        <dbReference type="Proteomes" id="UP000003751"/>
    </source>
</evidence>
<comment type="caution">
    <text evidence="2">The sequence shown here is derived from an EMBL/GenBank/DDBJ whole genome shotgun (WGS) entry which is preliminary data.</text>
</comment>